<proteinExistence type="predicted"/>
<protein>
    <recommendedName>
        <fullName evidence="4">DUF4794 domain-containing protein</fullName>
    </recommendedName>
</protein>
<evidence type="ECO:0000256" key="1">
    <source>
        <dbReference type="SAM" id="SignalP"/>
    </source>
</evidence>
<keyword evidence="3" id="KW-1185">Reference proteome</keyword>
<dbReference type="AlphaFoldDB" id="A0A0L0C0B7"/>
<organism evidence="2 3">
    <name type="scientific">Lucilia cuprina</name>
    <name type="common">Green bottle fly</name>
    <name type="synonym">Australian sheep blowfly</name>
    <dbReference type="NCBI Taxonomy" id="7375"/>
    <lineage>
        <taxon>Eukaryota</taxon>
        <taxon>Metazoa</taxon>
        <taxon>Ecdysozoa</taxon>
        <taxon>Arthropoda</taxon>
        <taxon>Hexapoda</taxon>
        <taxon>Insecta</taxon>
        <taxon>Pterygota</taxon>
        <taxon>Neoptera</taxon>
        <taxon>Endopterygota</taxon>
        <taxon>Diptera</taxon>
        <taxon>Brachycera</taxon>
        <taxon>Muscomorpha</taxon>
        <taxon>Oestroidea</taxon>
        <taxon>Calliphoridae</taxon>
        <taxon>Luciliinae</taxon>
        <taxon>Lucilia</taxon>
    </lineage>
</organism>
<evidence type="ECO:0000313" key="2">
    <source>
        <dbReference type="EMBL" id="KNC24879.1"/>
    </source>
</evidence>
<comment type="caution">
    <text evidence="2">The sequence shown here is derived from an EMBL/GenBank/DDBJ whole genome shotgun (WGS) entry which is preliminary data.</text>
</comment>
<reference evidence="2 3" key="1">
    <citation type="journal article" date="2015" name="Nat. Commun.">
        <title>Lucilia cuprina genome unlocks parasitic fly biology to underpin future interventions.</title>
        <authorList>
            <person name="Anstead C.A."/>
            <person name="Korhonen P.K."/>
            <person name="Young N.D."/>
            <person name="Hall R.S."/>
            <person name="Jex A.R."/>
            <person name="Murali S.C."/>
            <person name="Hughes D.S."/>
            <person name="Lee S.F."/>
            <person name="Perry T."/>
            <person name="Stroehlein A.J."/>
            <person name="Ansell B.R."/>
            <person name="Breugelmans B."/>
            <person name="Hofmann A."/>
            <person name="Qu J."/>
            <person name="Dugan S."/>
            <person name="Lee S.L."/>
            <person name="Chao H."/>
            <person name="Dinh H."/>
            <person name="Han Y."/>
            <person name="Doddapaneni H.V."/>
            <person name="Worley K.C."/>
            <person name="Muzny D.M."/>
            <person name="Ioannidis P."/>
            <person name="Waterhouse R.M."/>
            <person name="Zdobnov E.M."/>
            <person name="James P.J."/>
            <person name="Bagnall N.H."/>
            <person name="Kotze A.C."/>
            <person name="Gibbs R.A."/>
            <person name="Richards S."/>
            <person name="Batterham P."/>
            <person name="Gasser R.B."/>
        </authorList>
    </citation>
    <scope>NUCLEOTIDE SEQUENCE [LARGE SCALE GENOMIC DNA]</scope>
    <source>
        <strain evidence="2 3">LS</strain>
        <tissue evidence="2">Full body</tissue>
    </source>
</reference>
<keyword evidence="1" id="KW-0732">Signal</keyword>
<name>A0A0L0C0B7_LUCCU</name>
<evidence type="ECO:0008006" key="4">
    <source>
        <dbReference type="Google" id="ProtNLM"/>
    </source>
</evidence>
<feature type="signal peptide" evidence="1">
    <location>
        <begin position="1"/>
        <end position="31"/>
    </location>
</feature>
<dbReference type="EMBL" id="JRES01001168">
    <property type="protein sequence ID" value="KNC24879.1"/>
    <property type="molecule type" value="Genomic_DNA"/>
</dbReference>
<evidence type="ECO:0000313" key="3">
    <source>
        <dbReference type="Proteomes" id="UP000037069"/>
    </source>
</evidence>
<dbReference type="Proteomes" id="UP000037069">
    <property type="component" value="Unassembled WGS sequence"/>
</dbReference>
<gene>
    <name evidence="2" type="ORF">FF38_07873</name>
</gene>
<accession>A0A0L0C0B7</accession>
<feature type="chain" id="PRO_5005535661" description="DUF4794 domain-containing protein" evidence="1">
    <location>
        <begin position="32"/>
        <end position="189"/>
    </location>
</feature>
<sequence length="189" mass="21106">MINSFLIKIIFYIQLSSLLLSLGLLGGRSEAVVDVFPGLSKIFKINNQDNDGSSAKSTFSHSLGPISVNLNMYDPQQYQNGNVEVYYHYVPPPPPATNFVQPNTYGQYYGPVPPLGYYPPPQFPQQYPAQHPQPNSLPMPPLAPFKNANLIQPDQPLDKGKLKGIITPDSPFYVKIPEEPTMYGIEPRR</sequence>